<sequence length="125" mass="13557">MILGQTLQLHAVRTPQILDTHTLSNTLSRIPLPGTQALTPNHICNRGLSSSQVTPMGLIPPLGRCFHLKAILELPLEDPHQANPQDHQGCCLALQDRPTDLQDWPLLTLACLHGTLVQALAPVSS</sequence>
<accession>A0ACC2S8U1</accession>
<evidence type="ECO:0000313" key="1">
    <source>
        <dbReference type="EMBL" id="KAJ9058720.1"/>
    </source>
</evidence>
<keyword evidence="2" id="KW-1185">Reference proteome</keyword>
<evidence type="ECO:0000313" key="2">
    <source>
        <dbReference type="Proteomes" id="UP001165960"/>
    </source>
</evidence>
<proteinExistence type="predicted"/>
<gene>
    <name evidence="1" type="ORF">DSO57_1009553</name>
</gene>
<comment type="caution">
    <text evidence="1">The sequence shown here is derived from an EMBL/GenBank/DDBJ whole genome shotgun (WGS) entry which is preliminary data.</text>
</comment>
<organism evidence="1 2">
    <name type="scientific">Entomophthora muscae</name>
    <dbReference type="NCBI Taxonomy" id="34485"/>
    <lineage>
        <taxon>Eukaryota</taxon>
        <taxon>Fungi</taxon>
        <taxon>Fungi incertae sedis</taxon>
        <taxon>Zoopagomycota</taxon>
        <taxon>Entomophthoromycotina</taxon>
        <taxon>Entomophthoromycetes</taxon>
        <taxon>Entomophthorales</taxon>
        <taxon>Entomophthoraceae</taxon>
        <taxon>Entomophthora</taxon>
    </lineage>
</organism>
<dbReference type="Proteomes" id="UP001165960">
    <property type="component" value="Unassembled WGS sequence"/>
</dbReference>
<reference evidence="1" key="1">
    <citation type="submission" date="2022-04" db="EMBL/GenBank/DDBJ databases">
        <title>Genome of the entomopathogenic fungus Entomophthora muscae.</title>
        <authorList>
            <person name="Elya C."/>
            <person name="Lovett B.R."/>
            <person name="Lee E."/>
            <person name="Macias A.M."/>
            <person name="Hajek A.E."/>
            <person name="De Bivort B.L."/>
            <person name="Kasson M.T."/>
            <person name="De Fine Licht H.H."/>
            <person name="Stajich J.E."/>
        </authorList>
    </citation>
    <scope>NUCLEOTIDE SEQUENCE</scope>
    <source>
        <strain evidence="1">Berkeley</strain>
    </source>
</reference>
<protein>
    <submittedName>
        <fullName evidence="1">Uncharacterized protein</fullName>
    </submittedName>
</protein>
<dbReference type="EMBL" id="QTSX02005710">
    <property type="protein sequence ID" value="KAJ9058720.1"/>
    <property type="molecule type" value="Genomic_DNA"/>
</dbReference>
<name>A0ACC2S8U1_9FUNG</name>